<organism evidence="1">
    <name type="scientific">uncultured Caudovirales phage</name>
    <dbReference type="NCBI Taxonomy" id="2100421"/>
    <lineage>
        <taxon>Viruses</taxon>
        <taxon>Duplodnaviria</taxon>
        <taxon>Heunggongvirae</taxon>
        <taxon>Uroviricota</taxon>
        <taxon>Caudoviricetes</taxon>
        <taxon>Peduoviridae</taxon>
        <taxon>Maltschvirus</taxon>
        <taxon>Maltschvirus maltsch</taxon>
    </lineage>
</organism>
<gene>
    <name evidence="1" type="ORF">UFOVP1196_39</name>
</gene>
<reference evidence="1" key="1">
    <citation type="submission" date="2020-05" db="EMBL/GenBank/DDBJ databases">
        <authorList>
            <person name="Chiriac C."/>
            <person name="Salcher M."/>
            <person name="Ghai R."/>
            <person name="Kavagutti S V."/>
        </authorList>
    </citation>
    <scope>NUCLEOTIDE SEQUENCE</scope>
</reference>
<protein>
    <submittedName>
        <fullName evidence="1">Uncharacterized protein</fullName>
    </submittedName>
</protein>
<dbReference type="EMBL" id="LR797148">
    <property type="protein sequence ID" value="CAB4190191.1"/>
    <property type="molecule type" value="Genomic_DNA"/>
</dbReference>
<accession>A0A6J5R9N9</accession>
<evidence type="ECO:0000313" key="1">
    <source>
        <dbReference type="EMBL" id="CAB4190191.1"/>
    </source>
</evidence>
<name>A0A6J5R9N9_9CAUD</name>
<proteinExistence type="predicted"/>
<sequence length="70" mass="8166">MSSTMNINDRVRIKLTPTGRSLIGVQMVFVKEDAEGWSEWQLWHLMQMFGSLVYNGCTLPFETTIQLDWK</sequence>